<keyword evidence="6" id="KW-0272">Extracellular matrix</keyword>
<organism evidence="11 12">
    <name type="scientific">Salvator merianae</name>
    <name type="common">Argentine black and white tegu</name>
    <name type="synonym">Tupinambis merianae</name>
    <dbReference type="NCBI Taxonomy" id="96440"/>
    <lineage>
        <taxon>Eukaryota</taxon>
        <taxon>Metazoa</taxon>
        <taxon>Chordata</taxon>
        <taxon>Craniata</taxon>
        <taxon>Vertebrata</taxon>
        <taxon>Euteleostomi</taxon>
        <taxon>Lepidosauria</taxon>
        <taxon>Squamata</taxon>
        <taxon>Bifurcata</taxon>
        <taxon>Unidentata</taxon>
        <taxon>Episquamata</taxon>
        <taxon>Laterata</taxon>
        <taxon>Teiioidea</taxon>
        <taxon>Teiidae</taxon>
        <taxon>Salvator</taxon>
    </lineage>
</organism>
<comment type="subcellular location">
    <subcellularLocation>
        <location evidence="2">Secreted</location>
        <location evidence="2">Extracellular space</location>
        <location evidence="2">Extracellular matrix</location>
    </subcellularLocation>
</comment>
<dbReference type="PANTHER" id="PTHR28647:SF2">
    <property type="entry name" value="UNIQUE CARTILAGE MATRIX-ASSOCIATED PROTEIN"/>
    <property type="match status" value="1"/>
</dbReference>
<dbReference type="GO" id="GO:0060392">
    <property type="term" value="P:negative regulation of SMAD protein signal transduction"/>
    <property type="evidence" value="ECO:0007669"/>
    <property type="project" value="Ensembl"/>
</dbReference>
<dbReference type="AlphaFoldDB" id="A0A8D0C416"/>
<name>A0A8D0C416_SALMN</name>
<feature type="compositionally biased region" description="Basic and acidic residues" evidence="10">
    <location>
        <begin position="48"/>
        <end position="58"/>
    </location>
</feature>
<comment type="function">
    <text evidence="1">May be involved in the negative control of osteogenic differentiation of osteochondrogenic precursor cells in peripheral zones of fetal cartilage and at the cartilage-bone interface.</text>
</comment>
<protein>
    <recommendedName>
        <fullName evidence="4">Unique cartilage matrix-associated protein</fullName>
    </recommendedName>
</protein>
<dbReference type="Ensembl" id="ENSSMRT00000017883.1">
    <property type="protein sequence ID" value="ENSSMRP00000015344.1"/>
    <property type="gene ID" value="ENSSMRG00000011913.1"/>
</dbReference>
<dbReference type="GO" id="GO:0001649">
    <property type="term" value="P:osteoblast differentiation"/>
    <property type="evidence" value="ECO:0007669"/>
    <property type="project" value="Ensembl"/>
</dbReference>
<evidence type="ECO:0000313" key="11">
    <source>
        <dbReference type="Ensembl" id="ENSSMRP00000015344.1"/>
    </source>
</evidence>
<evidence type="ECO:0000256" key="1">
    <source>
        <dbReference type="ARBA" id="ARBA00002111"/>
    </source>
</evidence>
<keyword evidence="5" id="KW-0964">Secreted</keyword>
<reference evidence="11" key="1">
    <citation type="submission" date="2025-08" db="UniProtKB">
        <authorList>
            <consortium name="Ensembl"/>
        </authorList>
    </citation>
    <scope>IDENTIFICATION</scope>
</reference>
<accession>A0A8D0C416</accession>
<evidence type="ECO:0000313" key="12">
    <source>
        <dbReference type="Proteomes" id="UP000694421"/>
    </source>
</evidence>
<keyword evidence="12" id="KW-1185">Reference proteome</keyword>
<evidence type="ECO:0000256" key="6">
    <source>
        <dbReference type="ARBA" id="ARBA00022530"/>
    </source>
</evidence>
<comment type="similarity">
    <text evidence="3">Belongs to the UCMA family.</text>
</comment>
<evidence type="ECO:0000256" key="8">
    <source>
        <dbReference type="ARBA" id="ARBA00022729"/>
    </source>
</evidence>
<dbReference type="GO" id="GO:0036122">
    <property type="term" value="F:BMP binding"/>
    <property type="evidence" value="ECO:0007669"/>
    <property type="project" value="Ensembl"/>
</dbReference>
<keyword evidence="8" id="KW-0732">Signal</keyword>
<sequence length="99" mass="11864">VPLRAIQVSSCFLKPLLRSGATVQTGTNIRSIGSESRRRTLAADEESREYHEEQRDEFENFVEEERSEQDERSREQVEQWREYHYDGLYPPYLYNRHIV</sequence>
<dbReference type="Pfam" id="PF17085">
    <property type="entry name" value="UCMA"/>
    <property type="match status" value="1"/>
</dbReference>
<keyword evidence="7" id="KW-0765">Sulfation</keyword>
<reference evidence="11" key="2">
    <citation type="submission" date="2025-09" db="UniProtKB">
        <authorList>
            <consortium name="Ensembl"/>
        </authorList>
    </citation>
    <scope>IDENTIFICATION</scope>
</reference>
<dbReference type="PANTHER" id="PTHR28647">
    <property type="entry name" value="UNIQUE CARTILAGE MATRIX-ASSOCIATED PROTEIN"/>
    <property type="match status" value="1"/>
</dbReference>
<evidence type="ECO:0000256" key="10">
    <source>
        <dbReference type="SAM" id="MobiDB-lite"/>
    </source>
</evidence>
<proteinExistence type="inferred from homology"/>
<dbReference type="GO" id="GO:0045668">
    <property type="term" value="P:negative regulation of osteoblast differentiation"/>
    <property type="evidence" value="ECO:0007669"/>
    <property type="project" value="Ensembl"/>
</dbReference>
<evidence type="ECO:0000256" key="2">
    <source>
        <dbReference type="ARBA" id="ARBA00004498"/>
    </source>
</evidence>
<feature type="region of interest" description="Disordered" evidence="10">
    <location>
        <begin position="33"/>
        <end position="74"/>
    </location>
</feature>
<dbReference type="GO" id="GO:0005737">
    <property type="term" value="C:cytoplasm"/>
    <property type="evidence" value="ECO:0007669"/>
    <property type="project" value="Ensembl"/>
</dbReference>
<dbReference type="GeneTree" id="ENSGT00390000011492"/>
<dbReference type="GO" id="GO:0048706">
    <property type="term" value="P:embryonic skeletal system development"/>
    <property type="evidence" value="ECO:0007669"/>
    <property type="project" value="TreeGrafter"/>
</dbReference>
<dbReference type="GO" id="GO:0031012">
    <property type="term" value="C:extracellular matrix"/>
    <property type="evidence" value="ECO:0007669"/>
    <property type="project" value="Ensembl"/>
</dbReference>
<dbReference type="Proteomes" id="UP000694421">
    <property type="component" value="Unplaced"/>
</dbReference>
<evidence type="ECO:0000256" key="3">
    <source>
        <dbReference type="ARBA" id="ARBA00011000"/>
    </source>
</evidence>
<feature type="compositionally biased region" description="Acidic residues" evidence="10">
    <location>
        <begin position="59"/>
        <end position="68"/>
    </location>
</feature>
<evidence type="ECO:0000256" key="5">
    <source>
        <dbReference type="ARBA" id="ARBA00022525"/>
    </source>
</evidence>
<evidence type="ECO:0000256" key="4">
    <source>
        <dbReference type="ARBA" id="ARBA00013765"/>
    </source>
</evidence>
<evidence type="ECO:0000256" key="7">
    <source>
        <dbReference type="ARBA" id="ARBA00022641"/>
    </source>
</evidence>
<keyword evidence="9" id="KW-0175">Coiled coil</keyword>
<evidence type="ECO:0000256" key="9">
    <source>
        <dbReference type="ARBA" id="ARBA00023054"/>
    </source>
</evidence>
<dbReference type="InterPro" id="IPR031386">
    <property type="entry name" value="UCMA"/>
</dbReference>